<keyword evidence="6" id="KW-1185">Reference proteome</keyword>
<dbReference type="GO" id="GO:0006289">
    <property type="term" value="P:nucleotide-excision repair"/>
    <property type="evidence" value="ECO:0007669"/>
    <property type="project" value="TreeGrafter"/>
</dbReference>
<dbReference type="Gene3D" id="3.40.50.300">
    <property type="entry name" value="P-loop containing nucleotide triphosphate hydrolases"/>
    <property type="match status" value="2"/>
</dbReference>
<dbReference type="SMART" id="SM00487">
    <property type="entry name" value="DEXDc"/>
    <property type="match status" value="1"/>
</dbReference>
<gene>
    <name evidence="5" type="ORF">AUCHE_04_00570</name>
</gene>
<name>K6UL82_9MICO</name>
<protein>
    <submittedName>
        <fullName evidence="5">Putative ATP-dependent helicase</fullName>
    </submittedName>
</protein>
<dbReference type="Proteomes" id="UP000008495">
    <property type="component" value="Unassembled WGS sequence"/>
</dbReference>
<evidence type="ECO:0000256" key="2">
    <source>
        <dbReference type="ARBA" id="ARBA00022840"/>
    </source>
</evidence>
<evidence type="ECO:0000313" key="5">
    <source>
        <dbReference type="EMBL" id="GAB77016.1"/>
    </source>
</evidence>
<keyword evidence="2" id="KW-0067">ATP-binding</keyword>
<dbReference type="PROSITE" id="PS51194">
    <property type="entry name" value="HELICASE_CTER"/>
    <property type="match status" value="1"/>
</dbReference>
<dbReference type="InterPro" id="IPR001650">
    <property type="entry name" value="Helicase_C-like"/>
</dbReference>
<sequence length="605" mass="65409">MTDAGHQDGHPGDLLELLLTSAPGCLRHVHHRPAHHGDHIAPPHWADAALVDALAHQGITTLWRHQHETADLLHHGRHVVTATGTSSGKSLGYLLPALTAITQGVRTLDRRGATALYLAPTKALTADQQTRIDALDLPGIRAATYDGDTPTEERRHLRAHTNYLLTNPDMLHHTLLPRHEEWAPFLRALNYVIIDECHVYRGIFGTHTAAVLRRLRRLCARYGAAPTFALSSATVADPAAQASTLTGLPVTAVTRDDTPRGSRHILFWEPPTTPGVDGTPRRRSTLTESARLLTAAVRTGKHTVAFTRSRAAAEILAAQARHLLTLTDGPHADTRTIAAYRGGYLPEDRRTLEHGLRHGTIRGLATTTALELGIDISGLDTVIVAGWPGTRASWWQQIGRAGRDGTPALGIFVADDDPLDTYLLHHPDAVLGEPVEAAVLDPDNPHVLSRHLLAAAAETPLTPDDSHYFGPALHPLVDALTEHGSLRRRPHGWCWTGHGRPTDHFSLRGTTQVVHITERDTGRVIGTVDAARADATVHTGAVHLHQGETFVVTDLDLDSGSALVVPGDPGWTTQAHTRSTFDIRTVTAEHRTGPVTVATGAVAVR</sequence>
<dbReference type="GO" id="GO:0043138">
    <property type="term" value="F:3'-5' DNA helicase activity"/>
    <property type="evidence" value="ECO:0007669"/>
    <property type="project" value="TreeGrafter"/>
</dbReference>
<dbReference type="CDD" id="cd18797">
    <property type="entry name" value="SF2_C_Hrq"/>
    <property type="match status" value="1"/>
</dbReference>
<evidence type="ECO:0000259" key="4">
    <source>
        <dbReference type="PROSITE" id="PS51194"/>
    </source>
</evidence>
<evidence type="ECO:0000256" key="1">
    <source>
        <dbReference type="ARBA" id="ARBA00022741"/>
    </source>
</evidence>
<dbReference type="EMBL" id="BAGZ01000004">
    <property type="protein sequence ID" value="GAB77016.1"/>
    <property type="molecule type" value="Genomic_DNA"/>
</dbReference>
<dbReference type="SMART" id="SM00490">
    <property type="entry name" value="HELICc"/>
    <property type="match status" value="1"/>
</dbReference>
<keyword evidence="1" id="KW-0547">Nucleotide-binding</keyword>
<dbReference type="PROSITE" id="PS51192">
    <property type="entry name" value="HELICASE_ATP_BIND_1"/>
    <property type="match status" value="1"/>
</dbReference>
<dbReference type="RefSeq" id="WP_006501768.1">
    <property type="nucleotide sequence ID" value="NZ_BAGZ01000004.1"/>
</dbReference>
<dbReference type="GO" id="GO:0005524">
    <property type="term" value="F:ATP binding"/>
    <property type="evidence" value="ECO:0007669"/>
    <property type="project" value="UniProtKB-KW"/>
</dbReference>
<feature type="domain" description="Helicase C-terminal" evidence="4">
    <location>
        <begin position="291"/>
        <end position="446"/>
    </location>
</feature>
<dbReference type="SUPFAM" id="SSF52540">
    <property type="entry name" value="P-loop containing nucleoside triphosphate hydrolases"/>
    <property type="match status" value="1"/>
</dbReference>
<feature type="domain" description="Helicase ATP-binding" evidence="3">
    <location>
        <begin position="70"/>
        <end position="253"/>
    </location>
</feature>
<dbReference type="InterPro" id="IPR055227">
    <property type="entry name" value="HRQ1_WHD"/>
</dbReference>
<dbReference type="PANTHER" id="PTHR47957:SF3">
    <property type="entry name" value="ATP-DEPENDENT HELICASE HRQ1"/>
    <property type="match status" value="1"/>
</dbReference>
<dbReference type="AlphaFoldDB" id="K6UL82"/>
<dbReference type="Pfam" id="PF00271">
    <property type="entry name" value="Helicase_C"/>
    <property type="match status" value="1"/>
</dbReference>
<comment type="caution">
    <text evidence="5">The sequence shown here is derived from an EMBL/GenBank/DDBJ whole genome shotgun (WGS) entry which is preliminary data.</text>
</comment>
<dbReference type="Pfam" id="PF22982">
    <property type="entry name" value="WHD_HRQ1"/>
    <property type="match status" value="1"/>
</dbReference>
<accession>K6UL82</accession>
<dbReference type="GO" id="GO:0036297">
    <property type="term" value="P:interstrand cross-link repair"/>
    <property type="evidence" value="ECO:0007669"/>
    <property type="project" value="TreeGrafter"/>
</dbReference>
<evidence type="ECO:0000259" key="3">
    <source>
        <dbReference type="PROSITE" id="PS51192"/>
    </source>
</evidence>
<dbReference type="OrthoDB" id="143059at2"/>
<dbReference type="GO" id="GO:0003676">
    <property type="term" value="F:nucleic acid binding"/>
    <property type="evidence" value="ECO:0007669"/>
    <property type="project" value="InterPro"/>
</dbReference>
<dbReference type="InterPro" id="IPR027417">
    <property type="entry name" value="P-loop_NTPase"/>
</dbReference>
<dbReference type="Pfam" id="PF00270">
    <property type="entry name" value="DEAD"/>
    <property type="match status" value="1"/>
</dbReference>
<proteinExistence type="predicted"/>
<reference evidence="5 6" key="1">
    <citation type="submission" date="2012-08" db="EMBL/GenBank/DDBJ databases">
        <title>Whole genome shotgun sequence of Austwickia chelonae NBRC 105200.</title>
        <authorList>
            <person name="Yoshida I."/>
            <person name="Hosoyama A."/>
            <person name="Tsuchikane K."/>
            <person name="Katsumata H."/>
            <person name="Ando Y."/>
            <person name="Ohji S."/>
            <person name="Hamada M."/>
            <person name="Tamura T."/>
            <person name="Yamazoe A."/>
            <person name="Yamazaki S."/>
            <person name="Fujita N."/>
        </authorList>
    </citation>
    <scope>NUCLEOTIDE SEQUENCE [LARGE SCALE GENOMIC DNA]</scope>
    <source>
        <strain evidence="5 6">NBRC 105200</strain>
    </source>
</reference>
<keyword evidence="5" id="KW-0347">Helicase</keyword>
<dbReference type="InterPro" id="IPR011545">
    <property type="entry name" value="DEAD/DEAH_box_helicase_dom"/>
</dbReference>
<keyword evidence="5" id="KW-0378">Hydrolase</keyword>
<dbReference type="PANTHER" id="PTHR47957">
    <property type="entry name" value="ATP-DEPENDENT HELICASE HRQ1"/>
    <property type="match status" value="1"/>
</dbReference>
<dbReference type="InterPro" id="IPR014001">
    <property type="entry name" value="Helicase_ATP-bd"/>
</dbReference>
<organism evidence="5 6">
    <name type="scientific">Austwickia chelonae NBRC 105200</name>
    <dbReference type="NCBI Taxonomy" id="1184607"/>
    <lineage>
        <taxon>Bacteria</taxon>
        <taxon>Bacillati</taxon>
        <taxon>Actinomycetota</taxon>
        <taxon>Actinomycetes</taxon>
        <taxon>Micrococcales</taxon>
        <taxon>Dermatophilaceae</taxon>
        <taxon>Austwickia</taxon>
    </lineage>
</organism>
<evidence type="ECO:0000313" key="6">
    <source>
        <dbReference type="Proteomes" id="UP000008495"/>
    </source>
</evidence>
<dbReference type="eggNOG" id="COG1205">
    <property type="taxonomic scope" value="Bacteria"/>
</dbReference>